<dbReference type="InterPro" id="IPR049278">
    <property type="entry name" value="MS_channel_C"/>
</dbReference>
<evidence type="ECO:0000313" key="12">
    <source>
        <dbReference type="Proteomes" id="UP000214880"/>
    </source>
</evidence>
<dbReference type="OrthoDB" id="9809206at2"/>
<name>A0A1G9TZX1_9FIRM</name>
<comment type="similarity">
    <text evidence="2">Belongs to the MscS (TC 1.A.23) family.</text>
</comment>
<dbReference type="InterPro" id="IPR006685">
    <property type="entry name" value="MscS_channel_2nd"/>
</dbReference>
<dbReference type="PANTHER" id="PTHR43634:SF2">
    <property type="entry name" value="LOW CONDUCTANCE MECHANOSENSITIVE CHANNEL YNAI"/>
    <property type="match status" value="1"/>
</dbReference>
<feature type="domain" description="Mechanosensitive ion channel MscS C-terminal" evidence="9">
    <location>
        <begin position="264"/>
        <end position="351"/>
    </location>
</feature>
<evidence type="ECO:0000256" key="4">
    <source>
        <dbReference type="ARBA" id="ARBA00022692"/>
    </source>
</evidence>
<gene>
    <name evidence="11" type="ORF">SAMN04488502_105138</name>
</gene>
<feature type="transmembrane region" description="Helical" evidence="7">
    <location>
        <begin position="142"/>
        <end position="165"/>
    </location>
</feature>
<evidence type="ECO:0000256" key="6">
    <source>
        <dbReference type="ARBA" id="ARBA00023136"/>
    </source>
</evidence>
<evidence type="ECO:0000256" key="5">
    <source>
        <dbReference type="ARBA" id="ARBA00022989"/>
    </source>
</evidence>
<evidence type="ECO:0000313" key="11">
    <source>
        <dbReference type="EMBL" id="SDM52944.1"/>
    </source>
</evidence>
<sequence>MDYTWEPLLANFRQQLDYLLSYGHLHRLVLSIVILAAFWLLRKRFADYTVYLLAKMTSNERVDTQSYLSTACRRPAMNIMAMLGLYFAAKNYLPLGYEPLLNRILSSFIVVFLTQGLHGLIKIYGDDTAELERLLGASVDKILIPFFSKVIRFLIVALAFVVVASNWGYDVNGFIAGLGLGGLAFALAAKDMLANIFSGIVIITDKPFGIGDWIKTPDVEGTIEDINFRSTKIRTFEQALVTVPNASLINAPIVNFTKRKLRRITFNLNVSYDTPSQALQQCVSRIQTMLVDHPAIDNKMIFVKFDTFGDNSLTIFLYFFTTTIVWEEYLNIKQEVNFLIMQILEEEGVEIAIPRTRNYFSSPLEVIRSGGEKTAQPEKTEEA</sequence>
<dbReference type="Gene3D" id="3.30.70.100">
    <property type="match status" value="1"/>
</dbReference>
<dbReference type="GO" id="GO:0005886">
    <property type="term" value="C:plasma membrane"/>
    <property type="evidence" value="ECO:0007669"/>
    <property type="project" value="UniProtKB-SubCell"/>
</dbReference>
<proteinExistence type="inferred from homology"/>
<evidence type="ECO:0000259" key="8">
    <source>
        <dbReference type="Pfam" id="PF00924"/>
    </source>
</evidence>
<dbReference type="InterPro" id="IPR023408">
    <property type="entry name" value="MscS_beta-dom_sf"/>
</dbReference>
<dbReference type="InterPro" id="IPR045042">
    <property type="entry name" value="YnaI-like"/>
</dbReference>
<evidence type="ECO:0000256" key="2">
    <source>
        <dbReference type="ARBA" id="ARBA00008017"/>
    </source>
</evidence>
<feature type="transmembrane region" description="Helical" evidence="7">
    <location>
        <begin position="100"/>
        <end position="121"/>
    </location>
</feature>
<dbReference type="Pfam" id="PF00924">
    <property type="entry name" value="MS_channel_2nd"/>
    <property type="match status" value="1"/>
</dbReference>
<dbReference type="Gene3D" id="2.30.30.60">
    <property type="match status" value="1"/>
</dbReference>
<dbReference type="AlphaFoldDB" id="A0A1G9TZX1"/>
<keyword evidence="6 7" id="KW-0472">Membrane</keyword>
<evidence type="ECO:0000259" key="10">
    <source>
        <dbReference type="Pfam" id="PF21088"/>
    </source>
</evidence>
<dbReference type="SUPFAM" id="SSF82689">
    <property type="entry name" value="Mechanosensitive channel protein MscS (YggB), C-terminal domain"/>
    <property type="match status" value="1"/>
</dbReference>
<dbReference type="SUPFAM" id="SSF50182">
    <property type="entry name" value="Sm-like ribonucleoproteins"/>
    <property type="match status" value="1"/>
</dbReference>
<dbReference type="EMBL" id="FNHB01000005">
    <property type="protein sequence ID" value="SDM52944.1"/>
    <property type="molecule type" value="Genomic_DNA"/>
</dbReference>
<dbReference type="InterPro" id="IPR011014">
    <property type="entry name" value="MscS_channel_TM-2"/>
</dbReference>
<dbReference type="Pfam" id="PF21088">
    <property type="entry name" value="MS_channel_1st"/>
    <property type="match status" value="1"/>
</dbReference>
<protein>
    <submittedName>
        <fullName evidence="11">MscS family membrane protein</fullName>
    </submittedName>
</protein>
<evidence type="ECO:0000256" key="1">
    <source>
        <dbReference type="ARBA" id="ARBA00004651"/>
    </source>
</evidence>
<keyword evidence="5 7" id="KW-1133">Transmembrane helix</keyword>
<dbReference type="Proteomes" id="UP000214880">
    <property type="component" value="Unassembled WGS sequence"/>
</dbReference>
<evidence type="ECO:0000259" key="9">
    <source>
        <dbReference type="Pfam" id="PF21082"/>
    </source>
</evidence>
<dbReference type="STRING" id="146817.SAMN04488502_105138"/>
<dbReference type="SUPFAM" id="SSF82861">
    <property type="entry name" value="Mechanosensitive channel protein MscS (YggB), transmembrane region"/>
    <property type="match status" value="1"/>
</dbReference>
<organism evidence="11 12">
    <name type="scientific">Dendrosporobacter quercicolus</name>
    <dbReference type="NCBI Taxonomy" id="146817"/>
    <lineage>
        <taxon>Bacteria</taxon>
        <taxon>Bacillati</taxon>
        <taxon>Bacillota</taxon>
        <taxon>Negativicutes</taxon>
        <taxon>Selenomonadales</taxon>
        <taxon>Sporomusaceae</taxon>
        <taxon>Dendrosporobacter</taxon>
    </lineage>
</organism>
<comment type="subcellular location">
    <subcellularLocation>
        <location evidence="1">Cell membrane</location>
        <topology evidence="1">Multi-pass membrane protein</topology>
    </subcellularLocation>
</comment>
<keyword evidence="4 7" id="KW-0812">Transmembrane</keyword>
<keyword evidence="3" id="KW-1003">Cell membrane</keyword>
<dbReference type="PANTHER" id="PTHR43634">
    <property type="entry name" value="OW CONDUCTANCE MECHANOSENSITIVE CHANNEL"/>
    <property type="match status" value="1"/>
</dbReference>
<evidence type="ECO:0000256" key="7">
    <source>
        <dbReference type="SAM" id="Phobius"/>
    </source>
</evidence>
<dbReference type="InterPro" id="IPR049142">
    <property type="entry name" value="MS_channel_1st"/>
</dbReference>
<dbReference type="GO" id="GO:0055085">
    <property type="term" value="P:transmembrane transport"/>
    <property type="evidence" value="ECO:0007669"/>
    <property type="project" value="InterPro"/>
</dbReference>
<dbReference type="InterPro" id="IPR010920">
    <property type="entry name" value="LSM_dom_sf"/>
</dbReference>
<feature type="transmembrane region" description="Helical" evidence="7">
    <location>
        <begin position="20"/>
        <end position="41"/>
    </location>
</feature>
<dbReference type="Gene3D" id="1.10.287.1260">
    <property type="match status" value="1"/>
</dbReference>
<keyword evidence="12" id="KW-1185">Reference proteome</keyword>
<evidence type="ECO:0000256" key="3">
    <source>
        <dbReference type="ARBA" id="ARBA00022475"/>
    </source>
</evidence>
<feature type="transmembrane region" description="Helical" evidence="7">
    <location>
        <begin position="171"/>
        <end position="189"/>
    </location>
</feature>
<dbReference type="RefSeq" id="WP_092073020.1">
    <property type="nucleotide sequence ID" value="NZ_FNHB01000005.1"/>
</dbReference>
<feature type="domain" description="Mechanosensitive ion channel MscS" evidence="8">
    <location>
        <begin position="191"/>
        <end position="258"/>
    </location>
</feature>
<reference evidence="11 12" key="1">
    <citation type="submission" date="2016-10" db="EMBL/GenBank/DDBJ databases">
        <authorList>
            <person name="de Groot N.N."/>
        </authorList>
    </citation>
    <scope>NUCLEOTIDE SEQUENCE [LARGE SCALE GENOMIC DNA]</scope>
    <source>
        <strain evidence="11 12">DSM 1736</strain>
    </source>
</reference>
<feature type="domain" description="Mechanosensitive ion channel transmembrane helices 2/3" evidence="10">
    <location>
        <begin position="149"/>
        <end position="190"/>
    </location>
</feature>
<dbReference type="Pfam" id="PF21082">
    <property type="entry name" value="MS_channel_3rd"/>
    <property type="match status" value="1"/>
</dbReference>
<accession>A0A1G9TZX1</accession>
<dbReference type="InterPro" id="IPR011066">
    <property type="entry name" value="MscS_channel_C_sf"/>
</dbReference>